<evidence type="ECO:0000259" key="1">
    <source>
        <dbReference type="Pfam" id="PF04230"/>
    </source>
</evidence>
<protein>
    <submittedName>
        <fullName evidence="2">Polysaccharide pyruvyl transferase family protein</fullName>
    </submittedName>
</protein>
<dbReference type="Pfam" id="PF04230">
    <property type="entry name" value="PS_pyruv_trans"/>
    <property type="match status" value="1"/>
</dbReference>
<gene>
    <name evidence="2" type="ORF">OSC06_21490</name>
</gene>
<evidence type="ECO:0000313" key="3">
    <source>
        <dbReference type="Proteomes" id="UP001182247"/>
    </source>
</evidence>
<dbReference type="RefSeq" id="WP_096998569.1">
    <property type="nucleotide sequence ID" value="NZ_JAPKIY010000081.1"/>
</dbReference>
<dbReference type="AlphaFoldDB" id="A0AAE4FGC2"/>
<proteinExistence type="predicted"/>
<dbReference type="EMBL" id="JAPKIY010000081">
    <property type="protein sequence ID" value="MDS0900511.1"/>
    <property type="molecule type" value="Genomic_DNA"/>
</dbReference>
<reference evidence="2" key="1">
    <citation type="submission" date="2023-02" db="EMBL/GenBank/DDBJ databases">
        <title>Detection, antimicrobial susceptibility and genomic characterization of NDM-producing species of Morganellaceae, Yersiniaceae, and Enterobacteriaceae other than Klebsiella.</title>
        <authorList>
            <person name="Camargo C.H."/>
            <person name="Sacchi C.T."/>
            <person name="Campos K.R."/>
        </authorList>
    </citation>
    <scope>NUCLEOTIDE SEQUENCE</scope>
    <source>
        <strain evidence="2">1189_21</strain>
    </source>
</reference>
<sequence>MAKWLFISTIEIAALNKKIGLLNFHYSDHNYGAVLQAAALADVINRLGYSVEHIDFIPNKMAQKMTLRQLLVTVLAALGVKSLIKRMLGKKEYIKPTVNGAEVFEQFRDVWVARSQQTYTASQQLKTVGTTYSAVVVGSDQVWRPNMFVNKHQDVEAYFLSFLPDSVTRVSYAASFGVDKWEETSDAILSDHVRKAMTKFNAVSVREQTGVAICRDHFGVTAQHVLDPTLLNGVDFFERVIAKAGVSKQNENVVYYKLDVDSTFISAIKHIGDILQTPTEDIYYQKSDASYRYIPVADWLAKIRDSKFVVTDSFHCVCLAILFNKEFICFANKDRGLARLQSLLSSLGIEGRLCEQNQSLTAFFANCRPINYASVNAKLSEMRISSLAFLEEALEIR</sequence>
<feature type="domain" description="Polysaccharide pyruvyl transferase" evidence="1">
    <location>
        <begin position="30"/>
        <end position="333"/>
    </location>
</feature>
<dbReference type="InterPro" id="IPR007345">
    <property type="entry name" value="Polysacch_pyruvyl_Trfase"/>
</dbReference>
<dbReference type="GO" id="GO:0016740">
    <property type="term" value="F:transferase activity"/>
    <property type="evidence" value="ECO:0007669"/>
    <property type="project" value="UniProtKB-KW"/>
</dbReference>
<keyword evidence="2" id="KW-0808">Transferase</keyword>
<accession>A0AAE4FGC2</accession>
<evidence type="ECO:0000313" key="2">
    <source>
        <dbReference type="EMBL" id="MDS0900511.1"/>
    </source>
</evidence>
<dbReference type="Proteomes" id="UP001182247">
    <property type="component" value="Unassembled WGS sequence"/>
</dbReference>
<organism evidence="2 3">
    <name type="scientific">Morganella morganii</name>
    <name type="common">Proteus morganii</name>
    <dbReference type="NCBI Taxonomy" id="582"/>
    <lineage>
        <taxon>Bacteria</taxon>
        <taxon>Pseudomonadati</taxon>
        <taxon>Pseudomonadota</taxon>
        <taxon>Gammaproteobacteria</taxon>
        <taxon>Enterobacterales</taxon>
        <taxon>Morganellaceae</taxon>
        <taxon>Morganella</taxon>
    </lineage>
</organism>
<name>A0AAE4FGC2_MORMO</name>
<comment type="caution">
    <text evidence="2">The sequence shown here is derived from an EMBL/GenBank/DDBJ whole genome shotgun (WGS) entry which is preliminary data.</text>
</comment>